<dbReference type="Proteomes" id="UP000095283">
    <property type="component" value="Unplaced"/>
</dbReference>
<keyword evidence="1" id="KW-0472">Membrane</keyword>
<feature type="transmembrane region" description="Helical" evidence="1">
    <location>
        <begin position="52"/>
        <end position="71"/>
    </location>
</feature>
<dbReference type="PROSITE" id="PS00022">
    <property type="entry name" value="EGF_1"/>
    <property type="match status" value="1"/>
</dbReference>
<evidence type="ECO:0000259" key="3">
    <source>
        <dbReference type="PROSITE" id="PS01186"/>
    </source>
</evidence>
<name>A0A1I7WA25_HETBA</name>
<dbReference type="PROSITE" id="PS01186">
    <property type="entry name" value="EGF_2"/>
    <property type="match status" value="1"/>
</dbReference>
<evidence type="ECO:0000313" key="4">
    <source>
        <dbReference type="Proteomes" id="UP000095283"/>
    </source>
</evidence>
<evidence type="ECO:0000313" key="5">
    <source>
        <dbReference type="WBParaSite" id="Hba_01523"/>
    </source>
</evidence>
<dbReference type="WBParaSite" id="Hba_01523">
    <property type="protein sequence ID" value="Hba_01523"/>
    <property type="gene ID" value="Hba_01523"/>
</dbReference>
<evidence type="ECO:0000256" key="1">
    <source>
        <dbReference type="SAM" id="Phobius"/>
    </source>
</evidence>
<protein>
    <submittedName>
        <fullName evidence="5">EGF-like domain-containing protein</fullName>
    </submittedName>
</protein>
<keyword evidence="1" id="KW-0812">Transmembrane</keyword>
<sequence length="215" mass="25323">MHRYWYDPILRIPIIFENMKILKFAKKRYKRIAVVNYNISACLFSMNWLFTQVNTCCLSSCTIFISLMNLVSEIDSKERSRQIDVTIAPSLCSYHGQYLTGVCKCEHGWTGRTCEISKNEIGFLLHNFLVCHLKFFFRCLFIMYHGICHENGSFKIKILRMIILLMVLITITVRYEVLFQVHPRYFSVWAFLLGMTQCKAIPIIHSLTKDLRNIL</sequence>
<dbReference type="Pfam" id="PF23106">
    <property type="entry name" value="EGF_Teneurin"/>
    <property type="match status" value="1"/>
</dbReference>
<accession>A0A1I7WA25</accession>
<dbReference type="AlphaFoldDB" id="A0A1I7WA25"/>
<keyword evidence="1" id="KW-1133">Transmembrane helix</keyword>
<reference evidence="5" key="1">
    <citation type="submission" date="2016-11" db="UniProtKB">
        <authorList>
            <consortium name="WormBaseParasite"/>
        </authorList>
    </citation>
    <scope>IDENTIFICATION</scope>
</reference>
<organism evidence="4 5">
    <name type="scientific">Heterorhabditis bacteriophora</name>
    <name type="common">Entomopathogenic nematode worm</name>
    <dbReference type="NCBI Taxonomy" id="37862"/>
    <lineage>
        <taxon>Eukaryota</taxon>
        <taxon>Metazoa</taxon>
        <taxon>Ecdysozoa</taxon>
        <taxon>Nematoda</taxon>
        <taxon>Chromadorea</taxon>
        <taxon>Rhabditida</taxon>
        <taxon>Rhabditina</taxon>
        <taxon>Rhabditomorpha</taxon>
        <taxon>Strongyloidea</taxon>
        <taxon>Heterorhabditidae</taxon>
        <taxon>Heterorhabditis</taxon>
    </lineage>
</organism>
<dbReference type="InterPro" id="IPR000742">
    <property type="entry name" value="EGF"/>
</dbReference>
<keyword evidence="4" id="KW-1185">Reference proteome</keyword>
<feature type="transmembrane region" description="Helical" evidence="1">
    <location>
        <begin position="158"/>
        <end position="175"/>
    </location>
</feature>
<dbReference type="Gene3D" id="2.10.25.10">
    <property type="entry name" value="Laminin"/>
    <property type="match status" value="1"/>
</dbReference>
<evidence type="ECO:0000259" key="2">
    <source>
        <dbReference type="PROSITE" id="PS00022"/>
    </source>
</evidence>
<feature type="transmembrane region" description="Helical" evidence="1">
    <location>
        <begin position="187"/>
        <end position="207"/>
    </location>
</feature>
<dbReference type="SUPFAM" id="SSF57196">
    <property type="entry name" value="EGF/Laminin"/>
    <property type="match status" value="1"/>
</dbReference>
<proteinExistence type="predicted"/>
<feature type="domain" description="EGF-like" evidence="2 3">
    <location>
        <begin position="103"/>
        <end position="114"/>
    </location>
</feature>